<evidence type="ECO:0000256" key="2">
    <source>
        <dbReference type="SAM" id="MobiDB-lite"/>
    </source>
</evidence>
<organism evidence="3 4">
    <name type="scientific">Frankliniella occidentalis</name>
    <name type="common">Western flower thrips</name>
    <name type="synonym">Euthrips occidentalis</name>
    <dbReference type="NCBI Taxonomy" id="133901"/>
    <lineage>
        <taxon>Eukaryota</taxon>
        <taxon>Metazoa</taxon>
        <taxon>Ecdysozoa</taxon>
        <taxon>Arthropoda</taxon>
        <taxon>Hexapoda</taxon>
        <taxon>Insecta</taxon>
        <taxon>Pterygota</taxon>
        <taxon>Neoptera</taxon>
        <taxon>Paraneoptera</taxon>
        <taxon>Thysanoptera</taxon>
        <taxon>Terebrantia</taxon>
        <taxon>Thripoidea</taxon>
        <taxon>Thripidae</taxon>
        <taxon>Frankliniella</taxon>
    </lineage>
</organism>
<feature type="compositionally biased region" description="Basic and acidic residues" evidence="2">
    <location>
        <begin position="74"/>
        <end position="95"/>
    </location>
</feature>
<feature type="compositionally biased region" description="Basic and acidic residues" evidence="2">
    <location>
        <begin position="582"/>
        <end position="593"/>
    </location>
</feature>
<sequence length="593" mass="65341">MSDGEKELGSRMTRVSSAENLRGTVPTEETLSSPVAPTKGECVGLYSDVPLPHSPTRAPSGWSLSLSLSRAKRALVDEEREESKKKPRTEPEQQVKPKPARRVTLVDLQQLPSTKKVPQHVKPARTRPSSTTSTHSSLNSSGSDLEEGEVPPSPPRGSLPSKVALSFINDDEVEELKLKNEALEQQVAFLRKANQSLAAHVSDSKDVLYKEEVKKLNKKVTNSKKRITASENECAELKAALKSEKKKAADLEHNVKSLETKLERANGKISDLESQRKTLRDEIAAFKVKIANQRANLTGLENQLIKFKSNESKVPSFFKVPTKPENINPNKCHCVNHCRCRDLMLGLECEVSNLRTRIKNQTFHLANLTAAFDKTKLEASRVKTLELELKRTLARGDSVEQKTSSKSISCHGLKTEVSDNQREIKNEIWKPPVIVLQSPESSSENDSLGTLLFEKKVFKVISDNFIMAKSIMQNFDETAYTLPVLRPAYRATIAAMPPATRTLCIGEVMALLPSPSDLLTKTSSKWFDDPDLQGNDPARMALFWGFHSARHLAGGAGAAAPGPAPPSLSMWNSPLPGSGVVKNEEHIAKDENG</sequence>
<dbReference type="OrthoDB" id="10686650at2759"/>
<protein>
    <submittedName>
        <fullName evidence="4">Uncharacterized protein LOC113209728</fullName>
    </submittedName>
</protein>
<dbReference type="Gene3D" id="1.10.287.1490">
    <property type="match status" value="1"/>
</dbReference>
<reference evidence="4" key="1">
    <citation type="journal article" date="2018" name="Proc. Natl. Acad. Sci. U.S.A.">
        <title>Phylogenomics and the evolution of hemipteroid insects.</title>
        <authorList>
            <person name="Johnson K.P."/>
            <person name="Dietrich C.H."/>
            <person name="Friedrich F."/>
            <person name="Beutel R.G."/>
            <person name="Wipfler B."/>
            <person name="Peters R.S."/>
            <person name="Allen J.M."/>
            <person name="Petersen M."/>
            <person name="Donath A."/>
            <person name="Walden K.K."/>
            <person name="Kozlov A.M."/>
            <person name="Podsiadlowski L."/>
            <person name="Mayer C."/>
            <person name="Meusemann K."/>
            <person name="Vasilikopoulos A."/>
            <person name="Waterhouse R.M."/>
            <person name="Cameron S.L."/>
            <person name="Weirauch C."/>
            <person name="Swanson D.R."/>
            <person name="Percy D.M."/>
            <person name="Hardy N.B."/>
            <person name="Terry I."/>
            <person name="Liu S."/>
            <person name="Zhou X."/>
            <person name="Misof B."/>
            <person name="Robertson H.M."/>
            <person name="Yoshizawa K."/>
        </authorList>
    </citation>
    <scope>NUCLEOTIDE SEQUENCE</scope>
    <source>
        <tissue evidence="4">Whole organism</tissue>
    </source>
</reference>
<dbReference type="Proteomes" id="UP000504606">
    <property type="component" value="Unplaced"/>
</dbReference>
<keyword evidence="1" id="KW-0175">Coiled coil</keyword>
<evidence type="ECO:0000313" key="3">
    <source>
        <dbReference type="Proteomes" id="UP000504606"/>
    </source>
</evidence>
<dbReference type="GeneID" id="113209728"/>
<reference evidence="4" key="2">
    <citation type="submission" date="2025-08" db="UniProtKB">
        <authorList>
            <consortium name="RefSeq"/>
        </authorList>
    </citation>
    <scope>IDENTIFICATION</scope>
    <source>
        <tissue evidence="4">Whole organism</tissue>
    </source>
</reference>
<evidence type="ECO:0000256" key="1">
    <source>
        <dbReference type="SAM" id="Coils"/>
    </source>
</evidence>
<dbReference type="KEGG" id="foc:113209728"/>
<gene>
    <name evidence="4" type="primary">LOC113209728</name>
</gene>
<proteinExistence type="predicted"/>
<feature type="region of interest" description="Disordered" evidence="2">
    <location>
        <begin position="1"/>
        <end position="162"/>
    </location>
</feature>
<name>A0A9C6X524_FRAOC</name>
<dbReference type="AlphaFoldDB" id="A0A9C6X524"/>
<accession>A0A9C6X524</accession>
<feature type="compositionally biased region" description="Low complexity" evidence="2">
    <location>
        <begin position="126"/>
        <end position="143"/>
    </location>
</feature>
<evidence type="ECO:0000313" key="4">
    <source>
        <dbReference type="RefSeq" id="XP_052129319.1"/>
    </source>
</evidence>
<feature type="region of interest" description="Disordered" evidence="2">
    <location>
        <begin position="571"/>
        <end position="593"/>
    </location>
</feature>
<dbReference type="RefSeq" id="XP_052129319.1">
    <property type="nucleotide sequence ID" value="XM_052273359.1"/>
</dbReference>
<keyword evidence="3" id="KW-1185">Reference proteome</keyword>
<feature type="non-terminal residue" evidence="4">
    <location>
        <position position="593"/>
    </location>
</feature>
<feature type="coiled-coil region" evidence="1">
    <location>
        <begin position="173"/>
        <end position="310"/>
    </location>
</feature>